<accession>A0ABR2HG27</accession>
<evidence type="ECO:0000256" key="1">
    <source>
        <dbReference type="ARBA" id="ARBA00023015"/>
    </source>
</evidence>
<reference evidence="7 8" key="1">
    <citation type="submission" date="2024-04" db="EMBL/GenBank/DDBJ databases">
        <title>Tritrichomonas musculus Genome.</title>
        <authorList>
            <person name="Alves-Ferreira E."/>
            <person name="Grigg M."/>
            <person name="Lorenzi H."/>
            <person name="Galac M."/>
        </authorList>
    </citation>
    <scope>NUCLEOTIDE SEQUENCE [LARGE SCALE GENOMIC DNA]</scope>
    <source>
        <strain evidence="7 8">EAF2021</strain>
    </source>
</reference>
<dbReference type="Proteomes" id="UP001470230">
    <property type="component" value="Unassembled WGS sequence"/>
</dbReference>
<evidence type="ECO:0000259" key="6">
    <source>
        <dbReference type="PROSITE" id="PS51294"/>
    </source>
</evidence>
<keyword evidence="4" id="KW-0539">Nucleus</keyword>
<dbReference type="SUPFAM" id="SSF46689">
    <property type="entry name" value="Homeodomain-like"/>
    <property type="match status" value="1"/>
</dbReference>
<comment type="caution">
    <text evidence="7">The sequence shown here is derived from an EMBL/GenBank/DDBJ whole genome shotgun (WGS) entry which is preliminary data.</text>
</comment>
<dbReference type="SMART" id="SM00717">
    <property type="entry name" value="SANT"/>
    <property type="match status" value="2"/>
</dbReference>
<evidence type="ECO:0000313" key="8">
    <source>
        <dbReference type="Proteomes" id="UP001470230"/>
    </source>
</evidence>
<dbReference type="InterPro" id="IPR001005">
    <property type="entry name" value="SANT/Myb"/>
</dbReference>
<organism evidence="7 8">
    <name type="scientific">Tritrichomonas musculus</name>
    <dbReference type="NCBI Taxonomy" id="1915356"/>
    <lineage>
        <taxon>Eukaryota</taxon>
        <taxon>Metamonada</taxon>
        <taxon>Parabasalia</taxon>
        <taxon>Tritrichomonadida</taxon>
        <taxon>Tritrichomonadidae</taxon>
        <taxon>Tritrichomonas</taxon>
    </lineage>
</organism>
<dbReference type="PANTHER" id="PTHR46621:SF1">
    <property type="entry name" value="SNRNA-ACTIVATING PROTEIN COMPLEX SUBUNIT 4"/>
    <property type="match status" value="1"/>
</dbReference>
<dbReference type="Gene3D" id="1.10.10.60">
    <property type="entry name" value="Homeodomain-like"/>
    <property type="match status" value="2"/>
</dbReference>
<dbReference type="CDD" id="cd00167">
    <property type="entry name" value="SANT"/>
    <property type="match status" value="2"/>
</dbReference>
<evidence type="ECO:0008006" key="9">
    <source>
        <dbReference type="Google" id="ProtNLM"/>
    </source>
</evidence>
<proteinExistence type="predicted"/>
<evidence type="ECO:0000256" key="3">
    <source>
        <dbReference type="ARBA" id="ARBA00023163"/>
    </source>
</evidence>
<evidence type="ECO:0000256" key="2">
    <source>
        <dbReference type="ARBA" id="ARBA00023125"/>
    </source>
</evidence>
<feature type="domain" description="Myb-like" evidence="5">
    <location>
        <begin position="71"/>
        <end position="118"/>
    </location>
</feature>
<keyword evidence="1" id="KW-0805">Transcription regulation</keyword>
<dbReference type="InterPro" id="IPR051575">
    <property type="entry name" value="Myb-like_DNA-bd"/>
</dbReference>
<dbReference type="EMBL" id="JAPFFF010000030">
    <property type="protein sequence ID" value="KAK8845669.1"/>
    <property type="molecule type" value="Genomic_DNA"/>
</dbReference>
<keyword evidence="2" id="KW-0238">DNA-binding</keyword>
<name>A0ABR2HG27_9EUKA</name>
<keyword evidence="8" id="KW-1185">Reference proteome</keyword>
<dbReference type="PROSITE" id="PS51294">
    <property type="entry name" value="HTH_MYB"/>
    <property type="match status" value="2"/>
</dbReference>
<keyword evidence="3" id="KW-0804">Transcription</keyword>
<dbReference type="PROSITE" id="PS50090">
    <property type="entry name" value="MYB_LIKE"/>
    <property type="match status" value="2"/>
</dbReference>
<dbReference type="Pfam" id="PF13921">
    <property type="entry name" value="Myb_DNA-bind_6"/>
    <property type="match status" value="1"/>
</dbReference>
<dbReference type="InterPro" id="IPR009057">
    <property type="entry name" value="Homeodomain-like_sf"/>
</dbReference>
<feature type="domain" description="Myb-like" evidence="5">
    <location>
        <begin position="19"/>
        <end position="70"/>
    </location>
</feature>
<sequence length="231" mass="27690">MSIYLPTYLNSNDSSQVFKKKHPRTHFSSSEDDLLKNLVEKYGTQNWVKISQQIQGRNPRQCRDRWLNYLSPDVKNGPWTSEEDELLLIKYNEYGPSWKKIASFFPTRTDINIRSRWQLKERRQKKENLLMAKELFQNKKKNHINQLLPQFSQNDTHIYNQHSVHVKNINKKDAEKHILAINSTSLPFSNEENDFYEDNFEIDYDFQDIEFDCMGSLLMNEENENITNDWF</sequence>
<evidence type="ECO:0000313" key="7">
    <source>
        <dbReference type="EMBL" id="KAK8845669.1"/>
    </source>
</evidence>
<evidence type="ECO:0000256" key="4">
    <source>
        <dbReference type="ARBA" id="ARBA00023242"/>
    </source>
</evidence>
<evidence type="ECO:0000259" key="5">
    <source>
        <dbReference type="PROSITE" id="PS50090"/>
    </source>
</evidence>
<protein>
    <recommendedName>
        <fullName evidence="9">Myb-like DNA-binding domain containing protein</fullName>
    </recommendedName>
</protein>
<feature type="domain" description="HTH myb-type" evidence="6">
    <location>
        <begin position="19"/>
        <end position="74"/>
    </location>
</feature>
<feature type="domain" description="HTH myb-type" evidence="6">
    <location>
        <begin position="75"/>
        <end position="125"/>
    </location>
</feature>
<dbReference type="PANTHER" id="PTHR46621">
    <property type="entry name" value="SNRNA-ACTIVATING PROTEIN COMPLEX SUBUNIT 4"/>
    <property type="match status" value="1"/>
</dbReference>
<gene>
    <name evidence="7" type="ORF">M9Y10_020587</name>
</gene>
<dbReference type="InterPro" id="IPR017930">
    <property type="entry name" value="Myb_dom"/>
</dbReference>